<sequence length="489" mass="56340">MGNLSNNVKFTFFDNRTYEYMFGFKRELGQAKKYEGNPILEAELPHEFKRVHYYGTAIYDEDELIYKTWYSTHYYGPAFGESDPQAYAYLNYAYSNDGIHYIKPELDIVPGTNIVLDDDHKTHGPTVIKDYLEKDPDKRYKLAMSPYTKGCSIFLYASPDGLHWKPIFDKPVIEVYSDCHTGFYRDPESGMYRLSFRTRCPDRRVWVSESSNLSNWTKPILAIEPDQLDSCNTQFYGMQMTPYGAYTMGVISMYDTYNYEVDPKFNKMAGTMDIQLAYSRDGFCWHRAMQGRKMIALGAEEEWDSKCIMPSSTIIYRPERMLFYYSAAPVDHSGFSLIPYEEIPKESIGLATLRPDGFVYLQATHDWCELMTRPFAVENPELYINAAASDGIVKVAVCTTSGKAIEGFSFDDCVPFSGDSTAVKVQWKGNPNFGKLEREVIRIKIRAMNANVYSFFFPHGEDVGEYWKFKEVSCLNPLKFDIQEDSDHG</sequence>
<protein>
    <recommendedName>
        <fullName evidence="3">Glycosyl hydrolase family 32 N-terminal domain-containing protein</fullName>
    </recommendedName>
</protein>
<keyword evidence="2" id="KW-1185">Reference proteome</keyword>
<dbReference type="InterPro" id="IPR023296">
    <property type="entry name" value="Glyco_hydro_beta-prop_sf"/>
</dbReference>
<organism evidence="1 2">
    <name type="scientific">Paenibacillus agricola</name>
    <dbReference type="NCBI Taxonomy" id="2716264"/>
    <lineage>
        <taxon>Bacteria</taxon>
        <taxon>Bacillati</taxon>
        <taxon>Bacillota</taxon>
        <taxon>Bacilli</taxon>
        <taxon>Bacillales</taxon>
        <taxon>Paenibacillaceae</taxon>
        <taxon>Paenibacillus</taxon>
    </lineage>
</organism>
<name>A0ABX0JC15_9BACL</name>
<dbReference type="SUPFAM" id="SSF75005">
    <property type="entry name" value="Arabinanase/levansucrase/invertase"/>
    <property type="match status" value="1"/>
</dbReference>
<dbReference type="EMBL" id="JAAOIW010000009">
    <property type="protein sequence ID" value="NHN32764.1"/>
    <property type="molecule type" value="Genomic_DNA"/>
</dbReference>
<dbReference type="RefSeq" id="WP_166153064.1">
    <property type="nucleotide sequence ID" value="NZ_JAAOIW010000009.1"/>
</dbReference>
<gene>
    <name evidence="1" type="ORF">G9U52_23370</name>
</gene>
<evidence type="ECO:0008006" key="3">
    <source>
        <dbReference type="Google" id="ProtNLM"/>
    </source>
</evidence>
<accession>A0ABX0JC15</accession>
<dbReference type="Proteomes" id="UP001165962">
    <property type="component" value="Unassembled WGS sequence"/>
</dbReference>
<evidence type="ECO:0000313" key="2">
    <source>
        <dbReference type="Proteomes" id="UP001165962"/>
    </source>
</evidence>
<dbReference type="Gene3D" id="2.115.10.20">
    <property type="entry name" value="Glycosyl hydrolase domain, family 43"/>
    <property type="match status" value="1"/>
</dbReference>
<reference evidence="1" key="1">
    <citation type="submission" date="2020-03" db="EMBL/GenBank/DDBJ databases">
        <title>Draft sequencing of Paenibacilllus sp. S3N08.</title>
        <authorList>
            <person name="Kim D.-U."/>
        </authorList>
    </citation>
    <scope>NUCLEOTIDE SEQUENCE</scope>
    <source>
        <strain evidence="1">S3N08</strain>
    </source>
</reference>
<comment type="caution">
    <text evidence="1">The sequence shown here is derived from an EMBL/GenBank/DDBJ whole genome shotgun (WGS) entry which is preliminary data.</text>
</comment>
<evidence type="ECO:0000313" key="1">
    <source>
        <dbReference type="EMBL" id="NHN32764.1"/>
    </source>
</evidence>
<proteinExistence type="predicted"/>